<dbReference type="Gene3D" id="1.10.3210.10">
    <property type="entry name" value="Hypothetical protein af1432"/>
    <property type="match status" value="1"/>
</dbReference>
<evidence type="ECO:0000313" key="3">
    <source>
        <dbReference type="Proteomes" id="UP000020766"/>
    </source>
</evidence>
<dbReference type="PANTHER" id="PTHR43155:SF2">
    <property type="entry name" value="CYCLIC DI-GMP PHOSPHODIESTERASE PA4108"/>
    <property type="match status" value="1"/>
</dbReference>
<dbReference type="PANTHER" id="PTHR43155">
    <property type="entry name" value="CYCLIC DI-GMP PHOSPHODIESTERASE PA4108-RELATED"/>
    <property type="match status" value="1"/>
</dbReference>
<dbReference type="RefSeq" id="WP_155895316.1">
    <property type="nucleotide sequence ID" value="NZ_JBOK01000001.1"/>
</dbReference>
<feature type="domain" description="HD-GYP" evidence="1">
    <location>
        <begin position="123"/>
        <end position="319"/>
    </location>
</feature>
<dbReference type="Pfam" id="PF13487">
    <property type="entry name" value="HD_5"/>
    <property type="match status" value="1"/>
</dbReference>
<dbReference type="GO" id="GO:0008081">
    <property type="term" value="F:phosphoric diester hydrolase activity"/>
    <property type="evidence" value="ECO:0007669"/>
    <property type="project" value="UniProtKB-ARBA"/>
</dbReference>
<name>A0A014NQT3_9BURK</name>
<gene>
    <name evidence="2" type="ORF">AX13_01045</name>
</gene>
<evidence type="ECO:0000259" key="1">
    <source>
        <dbReference type="PROSITE" id="PS51832"/>
    </source>
</evidence>
<reference evidence="2 3" key="1">
    <citation type="submission" date="2014-01" db="EMBL/GenBank/DDBJ databases">
        <title>Interspecies Systems Biology Uncovers Metabolites Affecting C. elegans Gene Expression and Life History Traits.</title>
        <authorList>
            <person name="Watson E."/>
            <person name="Macneil L.T."/>
            <person name="Ritter A.D."/>
            <person name="Yilmaz L.S."/>
            <person name="Rosebrock A.P."/>
            <person name="Caudy A.A."/>
            <person name="Walhout A.J."/>
        </authorList>
    </citation>
    <scope>NUCLEOTIDE SEQUENCE [LARGE SCALE GENOMIC DNA]</scope>
    <source>
        <strain evidence="2 3">DA1877</strain>
    </source>
</reference>
<accession>A0A014NQT3</accession>
<dbReference type="PATRIC" id="fig|1457173.3.peg.211"/>
<organism evidence="2 3">
    <name type="scientific">Comamonas aquatica DA1877</name>
    <dbReference type="NCBI Taxonomy" id="1457173"/>
    <lineage>
        <taxon>Bacteria</taxon>
        <taxon>Pseudomonadati</taxon>
        <taxon>Pseudomonadota</taxon>
        <taxon>Betaproteobacteria</taxon>
        <taxon>Burkholderiales</taxon>
        <taxon>Comamonadaceae</taxon>
        <taxon>Comamonas</taxon>
    </lineage>
</organism>
<dbReference type="STRING" id="225991.MA05_09525"/>
<dbReference type="SUPFAM" id="SSF109604">
    <property type="entry name" value="HD-domain/PDEase-like"/>
    <property type="match status" value="1"/>
</dbReference>
<sequence length="458" mass="50615">MNSATADAASLLLNASSLHNDAHFLRAVTGMADSQEVVADSAIYSESGIKLLDKGGRIDSRLYEQLIQHRLATSIDEQLSTRNAVDRACLEAQVLLLSGSTPLGQLLAQHMGERHHLLLEALRHLKWPQPASFKMTVMRHQMPELFEHSVLMMMVAVFLGVQQGMEPAECADLAAAALLHDVGMLYMPPNWLNPRHKLTPQEHRQLAAHSITAMLVVQGAKVYPQAVADAVLEHHERLDGSGYPRHTKGDEVGPWGRILMLAEVVSAFYSKFSDMPAQRLSLMLRMNHSRFDAALTQHVFALLAQAVPAAATAVTHTSAEVREVIATLGAVFQHWTACKRKFPSQWQALPGGRAGVYVDLRMQALEKSLAESGSHPRQQADWLRMFEEDPSSMGELVLINKEALWQVNNCIEACVRRWPQLLQPRTTFDAAMHDWLQSCRTVLGHAALPAAVNADAAI</sequence>
<protein>
    <submittedName>
        <fullName evidence="2">Phosphohydrolase</fullName>
    </submittedName>
</protein>
<dbReference type="EMBL" id="JBOK01000001">
    <property type="protein sequence ID" value="EXU81868.1"/>
    <property type="molecule type" value="Genomic_DNA"/>
</dbReference>
<dbReference type="Proteomes" id="UP000020766">
    <property type="component" value="Unassembled WGS sequence"/>
</dbReference>
<comment type="caution">
    <text evidence="2">The sequence shown here is derived from an EMBL/GenBank/DDBJ whole genome shotgun (WGS) entry which is preliminary data.</text>
</comment>
<proteinExistence type="predicted"/>
<keyword evidence="3" id="KW-1185">Reference proteome</keyword>
<dbReference type="PROSITE" id="PS51832">
    <property type="entry name" value="HD_GYP"/>
    <property type="match status" value="1"/>
</dbReference>
<dbReference type="AlphaFoldDB" id="A0A014NQT3"/>
<evidence type="ECO:0000313" key="2">
    <source>
        <dbReference type="EMBL" id="EXU81868.1"/>
    </source>
</evidence>
<dbReference type="InterPro" id="IPR003607">
    <property type="entry name" value="HD/PDEase_dom"/>
</dbReference>
<dbReference type="CDD" id="cd00077">
    <property type="entry name" value="HDc"/>
    <property type="match status" value="1"/>
</dbReference>
<dbReference type="InterPro" id="IPR037522">
    <property type="entry name" value="HD_GYP_dom"/>
</dbReference>
<keyword evidence="2" id="KW-0378">Hydrolase</keyword>